<dbReference type="EMBL" id="RDSM01000007">
    <property type="protein sequence ID" value="RXH53751.1"/>
    <property type="molecule type" value="Genomic_DNA"/>
</dbReference>
<proteinExistence type="predicted"/>
<keyword evidence="2" id="KW-1185">Reference proteome</keyword>
<dbReference type="Proteomes" id="UP000289437">
    <property type="component" value="Unassembled WGS sequence"/>
</dbReference>
<reference evidence="2" key="2">
    <citation type="submission" date="2019-02" db="EMBL/GenBank/DDBJ databases">
        <title>Granulicella sibirica sp. nov., a psychrotolerant acidobacterium isolated from an organic soil layer in forested tundra, West Siberia.</title>
        <authorList>
            <person name="Oshkin I.Y."/>
            <person name="Kulichevskaya I.S."/>
            <person name="Rijpstra W.I.C."/>
            <person name="Sinninghe Damste J.S."/>
            <person name="Rakitin A.L."/>
            <person name="Ravin N.V."/>
            <person name="Dedysh S.N."/>
        </authorList>
    </citation>
    <scope>NUCLEOTIDE SEQUENCE [LARGE SCALE GENOMIC DNA]</scope>
    <source>
        <strain evidence="2">AF10</strain>
    </source>
</reference>
<dbReference type="AlphaFoldDB" id="A0A4Q0SX77"/>
<sequence>MRRGWCHVSQPFFCNPSKWCDALMESGREQDTRKHCSRGFRVEMYIDRPTS</sequence>
<evidence type="ECO:0000313" key="1">
    <source>
        <dbReference type="EMBL" id="RXH53751.1"/>
    </source>
</evidence>
<comment type="caution">
    <text evidence="1">The sequence shown here is derived from an EMBL/GenBank/DDBJ whole genome shotgun (WGS) entry which is preliminary data.</text>
</comment>
<name>A0A4Q0SX77_9BACT</name>
<evidence type="ECO:0000313" key="2">
    <source>
        <dbReference type="Proteomes" id="UP000289437"/>
    </source>
</evidence>
<reference evidence="1 2" key="1">
    <citation type="submission" date="2018-11" db="EMBL/GenBank/DDBJ databases">
        <authorList>
            <person name="Mardanov A.V."/>
            <person name="Ravin N.V."/>
            <person name="Dedysh S.N."/>
        </authorList>
    </citation>
    <scope>NUCLEOTIDE SEQUENCE [LARGE SCALE GENOMIC DNA]</scope>
    <source>
        <strain evidence="1 2">AF10</strain>
    </source>
</reference>
<protein>
    <submittedName>
        <fullName evidence="1">Uncharacterized protein</fullName>
    </submittedName>
</protein>
<organism evidence="1 2">
    <name type="scientific">Granulicella sibirica</name>
    <dbReference type="NCBI Taxonomy" id="2479048"/>
    <lineage>
        <taxon>Bacteria</taxon>
        <taxon>Pseudomonadati</taxon>
        <taxon>Acidobacteriota</taxon>
        <taxon>Terriglobia</taxon>
        <taxon>Terriglobales</taxon>
        <taxon>Acidobacteriaceae</taxon>
        <taxon>Granulicella</taxon>
    </lineage>
</organism>
<gene>
    <name evidence="1" type="ORF">GRAN_5089</name>
</gene>
<accession>A0A4Q0SX77</accession>